<keyword evidence="2" id="KW-1185">Reference proteome</keyword>
<accession>A0A9N9P032</accession>
<evidence type="ECO:0000313" key="2">
    <source>
        <dbReference type="Proteomes" id="UP000789405"/>
    </source>
</evidence>
<protein>
    <submittedName>
        <fullName evidence="1">26869_t:CDS:1</fullName>
    </submittedName>
</protein>
<dbReference type="AlphaFoldDB" id="A0A9N9P032"/>
<gene>
    <name evidence="1" type="ORF">DERYTH_LOCUS21141</name>
</gene>
<comment type="caution">
    <text evidence="1">The sequence shown here is derived from an EMBL/GenBank/DDBJ whole genome shotgun (WGS) entry which is preliminary data.</text>
</comment>
<name>A0A9N9P032_9GLOM</name>
<dbReference type="Proteomes" id="UP000789405">
    <property type="component" value="Unassembled WGS sequence"/>
</dbReference>
<dbReference type="EMBL" id="CAJVPY010026351">
    <property type="protein sequence ID" value="CAG8789609.1"/>
    <property type="molecule type" value="Genomic_DNA"/>
</dbReference>
<dbReference type="OrthoDB" id="17560at2759"/>
<sequence length="89" mass="9946">MIASKHAKDHAFDACVLIHLSLLSLENFKESQCPIAFLPSRDKPVFEYVKNPVLTSKPYASKIVHHRFDMHHGFAGAGADFKDPVNIEA</sequence>
<evidence type="ECO:0000313" key="1">
    <source>
        <dbReference type="EMBL" id="CAG8789609.1"/>
    </source>
</evidence>
<reference evidence="1" key="1">
    <citation type="submission" date="2021-06" db="EMBL/GenBank/DDBJ databases">
        <authorList>
            <person name="Kallberg Y."/>
            <person name="Tangrot J."/>
            <person name="Rosling A."/>
        </authorList>
    </citation>
    <scope>NUCLEOTIDE SEQUENCE</scope>
    <source>
        <strain evidence="1">MA453B</strain>
    </source>
</reference>
<proteinExistence type="predicted"/>
<organism evidence="1 2">
    <name type="scientific">Dentiscutata erythropus</name>
    <dbReference type="NCBI Taxonomy" id="1348616"/>
    <lineage>
        <taxon>Eukaryota</taxon>
        <taxon>Fungi</taxon>
        <taxon>Fungi incertae sedis</taxon>
        <taxon>Mucoromycota</taxon>
        <taxon>Glomeromycotina</taxon>
        <taxon>Glomeromycetes</taxon>
        <taxon>Diversisporales</taxon>
        <taxon>Gigasporaceae</taxon>
        <taxon>Dentiscutata</taxon>
    </lineage>
</organism>
<feature type="non-terminal residue" evidence="1">
    <location>
        <position position="89"/>
    </location>
</feature>